<dbReference type="Pfam" id="PF00581">
    <property type="entry name" value="Rhodanese"/>
    <property type="match status" value="1"/>
</dbReference>
<gene>
    <name evidence="2" type="ORF">LKD42_12235</name>
</gene>
<accession>A0ABS8F0W9</accession>
<dbReference type="InterPro" id="IPR001763">
    <property type="entry name" value="Rhodanese-like_dom"/>
</dbReference>
<evidence type="ECO:0000313" key="3">
    <source>
        <dbReference type="Proteomes" id="UP001299235"/>
    </source>
</evidence>
<dbReference type="PANTHER" id="PTHR43031">
    <property type="entry name" value="FAD-DEPENDENT OXIDOREDUCTASE"/>
    <property type="match status" value="1"/>
</dbReference>
<protein>
    <submittedName>
        <fullName evidence="2">Rhodanese-like domain-containing protein</fullName>
    </submittedName>
</protein>
<evidence type="ECO:0000313" key="2">
    <source>
        <dbReference type="EMBL" id="MCC2150004.1"/>
    </source>
</evidence>
<dbReference type="PROSITE" id="PS50206">
    <property type="entry name" value="RHODANESE_3"/>
    <property type="match status" value="1"/>
</dbReference>
<sequence>MEYEMISEKELDRLLEKEQGFVIDLRSPWEYAAYHIPGAVNIPYERLKKVRGLPKNVPLIFYCERGSVSMVAAREMAEKGYRAKSLTGGIHSWHRRLG</sequence>
<dbReference type="EMBL" id="JAJEQE010000052">
    <property type="protein sequence ID" value="MCC2150004.1"/>
    <property type="molecule type" value="Genomic_DNA"/>
</dbReference>
<feature type="domain" description="Rhodanese" evidence="1">
    <location>
        <begin position="16"/>
        <end position="98"/>
    </location>
</feature>
<dbReference type="PROSITE" id="PS00380">
    <property type="entry name" value="RHODANESE_1"/>
    <property type="match status" value="1"/>
</dbReference>
<proteinExistence type="predicted"/>
<evidence type="ECO:0000259" key="1">
    <source>
        <dbReference type="PROSITE" id="PS50206"/>
    </source>
</evidence>
<dbReference type="PANTHER" id="PTHR43031:SF1">
    <property type="entry name" value="PYRIDINE NUCLEOTIDE-DISULPHIDE OXIDOREDUCTASE"/>
    <property type="match status" value="1"/>
</dbReference>
<keyword evidence="3" id="KW-1185">Reference proteome</keyword>
<dbReference type="CDD" id="cd00158">
    <property type="entry name" value="RHOD"/>
    <property type="match status" value="1"/>
</dbReference>
<dbReference type="InterPro" id="IPR036873">
    <property type="entry name" value="Rhodanese-like_dom_sf"/>
</dbReference>
<dbReference type="InterPro" id="IPR001307">
    <property type="entry name" value="Thiosulphate_STrfase_CS"/>
</dbReference>
<dbReference type="SUPFAM" id="SSF52821">
    <property type="entry name" value="Rhodanese/Cell cycle control phosphatase"/>
    <property type="match status" value="1"/>
</dbReference>
<name>A0ABS8F0W9_9FIRM</name>
<dbReference type="Proteomes" id="UP001299235">
    <property type="component" value="Unassembled WGS sequence"/>
</dbReference>
<organism evidence="2 3">
    <name type="scientific">Hominisplanchenecus faecis</name>
    <dbReference type="NCBI Taxonomy" id="2885351"/>
    <lineage>
        <taxon>Bacteria</taxon>
        <taxon>Bacillati</taxon>
        <taxon>Bacillota</taxon>
        <taxon>Clostridia</taxon>
        <taxon>Lachnospirales</taxon>
        <taxon>Lachnospiraceae</taxon>
        <taxon>Hominisplanchenecus</taxon>
    </lineage>
</organism>
<comment type="caution">
    <text evidence="2">The sequence shown here is derived from an EMBL/GenBank/DDBJ whole genome shotgun (WGS) entry which is preliminary data.</text>
</comment>
<dbReference type="SMART" id="SM00450">
    <property type="entry name" value="RHOD"/>
    <property type="match status" value="1"/>
</dbReference>
<dbReference type="InterPro" id="IPR050229">
    <property type="entry name" value="GlpE_sulfurtransferase"/>
</dbReference>
<reference evidence="2 3" key="1">
    <citation type="submission" date="2021-10" db="EMBL/GenBank/DDBJ databases">
        <title>Anaerobic single-cell dispensing facilitates the cultivation of human gut bacteria.</title>
        <authorList>
            <person name="Afrizal A."/>
        </authorList>
    </citation>
    <scope>NUCLEOTIDE SEQUENCE [LARGE SCALE GENOMIC DNA]</scope>
    <source>
        <strain evidence="2 3">CLA-AA-H246</strain>
    </source>
</reference>
<dbReference type="Gene3D" id="3.40.250.10">
    <property type="entry name" value="Rhodanese-like domain"/>
    <property type="match status" value="1"/>
</dbReference>